<reference evidence="2" key="1">
    <citation type="journal article" date="2014" name="Science">
        <title>The coffee genome provides insight into the convergent evolution of caffeine biosynthesis.</title>
        <authorList>
            <person name="Denoeud F."/>
            <person name="Carretero-Paulet L."/>
            <person name="Dereeper A."/>
            <person name="Droc G."/>
            <person name="Guyot R."/>
            <person name="Pietrella M."/>
            <person name="Zheng C."/>
            <person name="Alberti A."/>
            <person name="Anthony F."/>
            <person name="Aprea G."/>
            <person name="Aury J.M."/>
            <person name="Bento P."/>
            <person name="Bernard M."/>
            <person name="Bocs S."/>
            <person name="Campa C."/>
            <person name="Cenci A."/>
            <person name="Combes M.C."/>
            <person name="Crouzillat D."/>
            <person name="Da Silva C."/>
            <person name="Daddiego L."/>
            <person name="De Bellis F."/>
            <person name="Dussert S."/>
            <person name="Garsmeur O."/>
            <person name="Gayraud T."/>
            <person name="Guignon V."/>
            <person name="Jahn K."/>
            <person name="Jamilloux V."/>
            <person name="Joet T."/>
            <person name="Labadie K."/>
            <person name="Lan T."/>
            <person name="Leclercq J."/>
            <person name="Lepelley M."/>
            <person name="Leroy T."/>
            <person name="Li L.T."/>
            <person name="Librado P."/>
            <person name="Lopez L."/>
            <person name="Munoz A."/>
            <person name="Noel B."/>
            <person name="Pallavicini A."/>
            <person name="Perrotta G."/>
            <person name="Poncet V."/>
            <person name="Pot D."/>
            <person name="Priyono X."/>
            <person name="Rigoreau M."/>
            <person name="Rouard M."/>
            <person name="Rozas J."/>
            <person name="Tranchant-Dubreuil C."/>
            <person name="VanBuren R."/>
            <person name="Zhang Q."/>
            <person name="Andrade A.C."/>
            <person name="Argout X."/>
            <person name="Bertrand B."/>
            <person name="de Kochko A."/>
            <person name="Graziosi G."/>
            <person name="Henry R.J."/>
            <person name="Jayarama X."/>
            <person name="Ming R."/>
            <person name="Nagai C."/>
            <person name="Rounsley S."/>
            <person name="Sankoff D."/>
            <person name="Giuliano G."/>
            <person name="Albert V.A."/>
            <person name="Wincker P."/>
            <person name="Lashermes P."/>
        </authorList>
    </citation>
    <scope>NUCLEOTIDE SEQUENCE [LARGE SCALE GENOMIC DNA]</scope>
    <source>
        <strain evidence="2">cv. DH200-94</strain>
    </source>
</reference>
<sequence>MQFKQQKFVYQEALLLEVDRALNCSRLQSRKLRPANFQKLPSRRIIDHHVIGIKASSESI</sequence>
<evidence type="ECO:0000313" key="1">
    <source>
        <dbReference type="EMBL" id="CDP04912.1"/>
    </source>
</evidence>
<dbReference type="EMBL" id="HG739099">
    <property type="protein sequence ID" value="CDP04912.1"/>
    <property type="molecule type" value="Genomic_DNA"/>
</dbReference>
<name>A0A068U9E1_COFCA</name>
<keyword evidence="2" id="KW-1185">Reference proteome</keyword>
<dbReference type="Gramene" id="CDP04912">
    <property type="protein sequence ID" value="CDP04912"/>
    <property type="gene ID" value="GSCOC_T00019780001"/>
</dbReference>
<gene>
    <name evidence="1" type="ORF">GSCOC_T00019780001</name>
</gene>
<dbReference type="AlphaFoldDB" id="A0A068U9E1"/>
<protein>
    <submittedName>
        <fullName evidence="1">Uncharacterized protein</fullName>
    </submittedName>
</protein>
<dbReference type="Proteomes" id="UP000295252">
    <property type="component" value="Chromosome IV"/>
</dbReference>
<accession>A0A068U9E1</accession>
<organism evidence="1 2">
    <name type="scientific">Coffea canephora</name>
    <name type="common">Robusta coffee</name>
    <dbReference type="NCBI Taxonomy" id="49390"/>
    <lineage>
        <taxon>Eukaryota</taxon>
        <taxon>Viridiplantae</taxon>
        <taxon>Streptophyta</taxon>
        <taxon>Embryophyta</taxon>
        <taxon>Tracheophyta</taxon>
        <taxon>Spermatophyta</taxon>
        <taxon>Magnoliopsida</taxon>
        <taxon>eudicotyledons</taxon>
        <taxon>Gunneridae</taxon>
        <taxon>Pentapetalae</taxon>
        <taxon>asterids</taxon>
        <taxon>lamiids</taxon>
        <taxon>Gentianales</taxon>
        <taxon>Rubiaceae</taxon>
        <taxon>Ixoroideae</taxon>
        <taxon>Gardenieae complex</taxon>
        <taxon>Bertiereae - Coffeeae clade</taxon>
        <taxon>Coffeeae</taxon>
        <taxon>Coffea</taxon>
    </lineage>
</organism>
<dbReference type="InParanoid" id="A0A068U9E1"/>
<evidence type="ECO:0000313" key="2">
    <source>
        <dbReference type="Proteomes" id="UP000295252"/>
    </source>
</evidence>
<proteinExistence type="predicted"/>